<evidence type="ECO:0000256" key="6">
    <source>
        <dbReference type="ARBA" id="ARBA00023136"/>
    </source>
</evidence>
<gene>
    <name evidence="11" type="ORF">GGQ64_000254</name>
</gene>
<dbReference type="RefSeq" id="WP_183798048.1">
    <property type="nucleotide sequence ID" value="NZ_JACIEE010000001.1"/>
</dbReference>
<keyword evidence="4 10" id="KW-0812">Transmembrane</keyword>
<keyword evidence="3" id="KW-1003">Cell membrane</keyword>
<evidence type="ECO:0000256" key="4">
    <source>
        <dbReference type="ARBA" id="ARBA00022692"/>
    </source>
</evidence>
<feature type="transmembrane region" description="Helical" evidence="10">
    <location>
        <begin position="13"/>
        <end position="34"/>
    </location>
</feature>
<protein>
    <recommendedName>
        <fullName evidence="13">Flagellar biosynthesis protein FliO</fullName>
    </recommendedName>
</protein>
<evidence type="ECO:0000256" key="3">
    <source>
        <dbReference type="ARBA" id="ARBA00022475"/>
    </source>
</evidence>
<proteinExistence type="inferred from homology"/>
<keyword evidence="7" id="KW-0975">Bacterial flagellum</keyword>
<feature type="region of interest" description="Disordered" evidence="9">
    <location>
        <begin position="169"/>
        <end position="188"/>
    </location>
</feature>
<evidence type="ECO:0000256" key="10">
    <source>
        <dbReference type="SAM" id="Phobius"/>
    </source>
</evidence>
<evidence type="ECO:0000256" key="2">
    <source>
        <dbReference type="ARBA" id="ARBA00004236"/>
    </source>
</evidence>
<keyword evidence="5 10" id="KW-1133">Transmembrane helix</keyword>
<comment type="subcellular location">
    <subcellularLocation>
        <location evidence="1">Bacterial flagellum basal body</location>
    </subcellularLocation>
    <subcellularLocation>
        <location evidence="2">Cell membrane</location>
    </subcellularLocation>
</comment>
<evidence type="ECO:0000313" key="12">
    <source>
        <dbReference type="Proteomes" id="UP000574761"/>
    </source>
</evidence>
<name>A0A7W6GHF6_9HYPH</name>
<evidence type="ECO:0000256" key="8">
    <source>
        <dbReference type="ARBA" id="ARBA00037937"/>
    </source>
</evidence>
<dbReference type="AlphaFoldDB" id="A0A7W6GHF6"/>
<dbReference type="GO" id="GO:0044781">
    <property type="term" value="P:bacterial-type flagellum organization"/>
    <property type="evidence" value="ECO:0007669"/>
    <property type="project" value="InterPro"/>
</dbReference>
<reference evidence="11 12" key="1">
    <citation type="submission" date="2020-08" db="EMBL/GenBank/DDBJ databases">
        <title>Genomic Encyclopedia of Type Strains, Phase IV (KMG-IV): sequencing the most valuable type-strain genomes for metagenomic binning, comparative biology and taxonomic classification.</title>
        <authorList>
            <person name="Goeker M."/>
        </authorList>
    </citation>
    <scope>NUCLEOTIDE SEQUENCE [LARGE SCALE GENOMIC DNA]</scope>
    <source>
        <strain evidence="11 12">DSM 100211</strain>
    </source>
</reference>
<evidence type="ECO:0000256" key="9">
    <source>
        <dbReference type="SAM" id="MobiDB-lite"/>
    </source>
</evidence>
<evidence type="ECO:0000256" key="7">
    <source>
        <dbReference type="ARBA" id="ARBA00023143"/>
    </source>
</evidence>
<dbReference type="InterPro" id="IPR052205">
    <property type="entry name" value="FliO/MopB"/>
</dbReference>
<comment type="similarity">
    <text evidence="8">Belongs to the FliO/MopB family.</text>
</comment>
<evidence type="ECO:0000256" key="1">
    <source>
        <dbReference type="ARBA" id="ARBA00004117"/>
    </source>
</evidence>
<evidence type="ECO:0000256" key="5">
    <source>
        <dbReference type="ARBA" id="ARBA00022989"/>
    </source>
</evidence>
<comment type="caution">
    <text evidence="11">The sequence shown here is derived from an EMBL/GenBank/DDBJ whole genome shotgun (WGS) entry which is preliminary data.</text>
</comment>
<dbReference type="PANTHER" id="PTHR38766">
    <property type="entry name" value="FLAGELLAR PROTEIN FLIO"/>
    <property type="match status" value="1"/>
</dbReference>
<feature type="region of interest" description="Disordered" evidence="9">
    <location>
        <begin position="299"/>
        <end position="340"/>
    </location>
</feature>
<dbReference type="Pfam" id="PF04347">
    <property type="entry name" value="FliO"/>
    <property type="match status" value="1"/>
</dbReference>
<sequence length="340" mass="35448">MFDEILAQHGTKFLVAALAVLLGLACLALVLWIVRRRPSSPFIRGGRNRQPRLSVLDAAAIDTRRRLVLVRRDDVEHLLMIGGPTDIVVESRIVNAASADLPEQAPAAQPQHAVAEPADQPQPSARVQPIPAETAERAAAPATPAPKVSIEPPPVVPISVPVPAAAMRQTAAAPAEPPAPPASRISSMGSVLYGGETASSTIPGAPSIRPAPPQELPVARAVPTATPAPPSPVERDAIDALDRARDRVLTNPVGIGSEQVAAAGEPAKGPAGLPQRNVPDNAALVSEFEKMLEAEIATSPARPGAAALRIEPAGEQPKTREETEAEMSRLLGELSANRKS</sequence>
<feature type="compositionally biased region" description="Low complexity" evidence="9">
    <location>
        <begin position="102"/>
        <end position="118"/>
    </location>
</feature>
<organism evidence="11 12">
    <name type="scientific">Mycoplana azooxidifex</name>
    <dbReference type="NCBI Taxonomy" id="1636188"/>
    <lineage>
        <taxon>Bacteria</taxon>
        <taxon>Pseudomonadati</taxon>
        <taxon>Pseudomonadota</taxon>
        <taxon>Alphaproteobacteria</taxon>
        <taxon>Hyphomicrobiales</taxon>
        <taxon>Rhizobiaceae</taxon>
        <taxon>Mycoplana</taxon>
    </lineage>
</organism>
<keyword evidence="12" id="KW-1185">Reference proteome</keyword>
<feature type="region of interest" description="Disordered" evidence="9">
    <location>
        <begin position="101"/>
        <end position="126"/>
    </location>
</feature>
<dbReference type="InterPro" id="IPR022781">
    <property type="entry name" value="Flagellar_biosynth_FliO"/>
</dbReference>
<dbReference type="EMBL" id="JACIEE010000001">
    <property type="protein sequence ID" value="MBB3975078.1"/>
    <property type="molecule type" value="Genomic_DNA"/>
</dbReference>
<evidence type="ECO:0008006" key="13">
    <source>
        <dbReference type="Google" id="ProtNLM"/>
    </source>
</evidence>
<dbReference type="PANTHER" id="PTHR38766:SF1">
    <property type="entry name" value="FLAGELLAR PROTEIN FLIO"/>
    <property type="match status" value="1"/>
</dbReference>
<dbReference type="GO" id="GO:0005886">
    <property type="term" value="C:plasma membrane"/>
    <property type="evidence" value="ECO:0007669"/>
    <property type="project" value="UniProtKB-SubCell"/>
</dbReference>
<evidence type="ECO:0000313" key="11">
    <source>
        <dbReference type="EMBL" id="MBB3975078.1"/>
    </source>
</evidence>
<dbReference type="Proteomes" id="UP000574761">
    <property type="component" value="Unassembled WGS sequence"/>
</dbReference>
<dbReference type="GO" id="GO:0009425">
    <property type="term" value="C:bacterial-type flagellum basal body"/>
    <property type="evidence" value="ECO:0007669"/>
    <property type="project" value="UniProtKB-SubCell"/>
</dbReference>
<accession>A0A7W6GHF6</accession>
<keyword evidence="6 10" id="KW-0472">Membrane</keyword>